<dbReference type="InterPro" id="IPR055433">
    <property type="entry name" value="HAT_Syf1-like_N"/>
</dbReference>
<dbReference type="PANTHER" id="PTHR11246">
    <property type="entry name" value="PRE-MRNA SPLICING FACTOR"/>
    <property type="match status" value="1"/>
</dbReference>
<reference evidence="16" key="1">
    <citation type="submission" date="2013-07" db="EMBL/GenBank/DDBJ databases">
        <title>The Genome Sequence of Cryptococcus dejecticola CBS10117.</title>
        <authorList>
            <consortium name="The Broad Institute Genome Sequencing Platform"/>
            <person name="Cuomo C."/>
            <person name="Litvintseva A."/>
            <person name="Chen Y."/>
            <person name="Heitman J."/>
            <person name="Sun S."/>
            <person name="Springer D."/>
            <person name="Dromer F."/>
            <person name="Young S.K."/>
            <person name="Zeng Q."/>
            <person name="Gargeya S."/>
            <person name="Fitzgerald M."/>
            <person name="Abouelleil A."/>
            <person name="Alvarado L."/>
            <person name="Berlin A.M."/>
            <person name="Chapman S.B."/>
            <person name="Dewar J."/>
            <person name="Goldberg J."/>
            <person name="Griggs A."/>
            <person name="Gujja S."/>
            <person name="Hansen M."/>
            <person name="Howarth C."/>
            <person name="Imamovic A."/>
            <person name="Larimer J."/>
            <person name="McCowan C."/>
            <person name="Murphy C."/>
            <person name="Pearson M."/>
            <person name="Priest M."/>
            <person name="Roberts A."/>
            <person name="Saif S."/>
            <person name="Shea T."/>
            <person name="Sykes S."/>
            <person name="Wortman J."/>
            <person name="Nusbaum C."/>
            <person name="Birren B."/>
        </authorList>
    </citation>
    <scope>NUCLEOTIDE SEQUENCE [LARGE SCALE GENOMIC DNA]</scope>
    <source>
        <strain evidence="16">CBS 10117</strain>
    </source>
</reference>
<dbReference type="InterPro" id="IPR056350">
    <property type="entry name" value="HAT_Syf1_central"/>
</dbReference>
<evidence type="ECO:0000256" key="11">
    <source>
        <dbReference type="ARBA" id="ARBA00067212"/>
    </source>
</evidence>
<dbReference type="Proteomes" id="UP000078595">
    <property type="component" value="Chromosome 11"/>
</dbReference>
<dbReference type="InterPro" id="IPR011990">
    <property type="entry name" value="TPR-like_helical_dom_sf"/>
</dbReference>
<comment type="similarity">
    <text evidence="2">Belongs to the crooked-neck family.</text>
</comment>
<sequence>MAVESSPIASLTSRFPLTFPIPTPLTHSHLISAADLATEEDLLHNPDNLRSWLSYIHQLKERIANNEPPKADTLSPEEILLGPLSTHVAREGLQQLTMVYERALAIFPTSFKLWRSYYQTRQSYVLGQLTSSAKTARNHHAKRGSGFKTNVRELLEAAEEANEWEGGLDGIVGYEEWRSLIATGERMIACLSHLPAPWLLHLSVLFHPKCPPTFKRTYARRTFDRALRTLPPSLHGRVWGLYLRWAEMIGGEAGERVWRRFLKVDASLTERHITYLLDSSPPRPLAASKYLLSLARRAAKNLYSSLEGKSPYQLFVDFLELVEKYADEVGMDEEQTLELKSNRQAIEEEISAPQEEAAPAEEPASIHGRLIRIAGPPVPIEQGKMYKPKDAVSKKGPEDLPYDEDTDPANSRLLDVEGIVERDGLEIYKDQAGRLWTGLATYWIKRGEFERASATFERGLAAVVTIRDFTQIFDAYAEFSETTISTLMDALADEENLEDEDFDAEETEKELDERMKKFEELMDRRPFILNEVLLRRNPNEVVEWEKRVALFGDDDEKVVETYVKALDTINPRKATGPLYPLYVNFAKFYEEGGSKDESGEPKNEPDLKQARKIMERATKVPFKSVDELAEVWCEWAELELRNENYDEAIRLMQRATTIPRDPKKVNFYDESLSPQQRLFKSLKIWSFYSDLEESIGSVESTKAVYDKIMELKIANAQVIVNYAGFLEENKYFEESFKVYERGIELFHPSVAFEIWNIYLSKFVKRYGGKKLERARDLFEQALENCPPKFCKPIYLLYAKLEEEHGLAKRAMGIYDRACTTVQDSDKFDMFTIYIAKATGNFGLPATRPIYERALESLPDKQTAEMCKRFARMERKLGEIDRARAIYAHASQFCDPRVEGDFWNEWNQFEVDTGSEDTFREMLRIKRAVQAAFNTETSFIAAQTAAAAKGAEKPTDTSAQDAADPMAAMERDLPASTAAAKKTGGPAFVASTLKTQNAHGIDQAEDGADGEAVANPDAIEMDEDDF</sequence>
<evidence type="ECO:0000256" key="3">
    <source>
        <dbReference type="ARBA" id="ARBA00011524"/>
    </source>
</evidence>
<dbReference type="OrthoDB" id="10067343at2759"/>
<feature type="compositionally biased region" description="Basic and acidic residues" evidence="12">
    <location>
        <begin position="388"/>
        <end position="398"/>
    </location>
</feature>
<evidence type="ECO:0000256" key="8">
    <source>
        <dbReference type="ARBA" id="ARBA00023242"/>
    </source>
</evidence>
<dbReference type="SMART" id="SM00386">
    <property type="entry name" value="HAT"/>
    <property type="match status" value="10"/>
</dbReference>
<evidence type="ECO:0000256" key="7">
    <source>
        <dbReference type="ARBA" id="ARBA00023187"/>
    </source>
</evidence>
<dbReference type="FunFam" id="1.25.40.10:FF:000038">
    <property type="entry name" value="Putative pre-mRNA-splicing factor SYF1"/>
    <property type="match status" value="1"/>
</dbReference>
<dbReference type="GO" id="GO:0071007">
    <property type="term" value="C:U2-type catalytic step 2 spliceosome"/>
    <property type="evidence" value="ECO:0007669"/>
    <property type="project" value="TreeGrafter"/>
</dbReference>
<dbReference type="Pfam" id="PF23220">
    <property type="entry name" value="HAT_Syf1_M"/>
    <property type="match status" value="1"/>
</dbReference>
<reference evidence="17" key="3">
    <citation type="submission" date="2024-02" db="EMBL/GenBank/DDBJ databases">
        <title>Comparative genomics of Cryptococcus and Kwoniella reveals pathogenesis evolution and contrasting modes of karyotype evolution via chromosome fusion or intercentromeric recombination.</title>
        <authorList>
            <person name="Coelho M.A."/>
            <person name="David-Palma M."/>
            <person name="Shea T."/>
            <person name="Bowers K."/>
            <person name="McGinley-Smith S."/>
            <person name="Mohammad A.W."/>
            <person name="Gnirke A."/>
            <person name="Yurkov A.M."/>
            <person name="Nowrousian M."/>
            <person name="Sun S."/>
            <person name="Cuomo C.A."/>
            <person name="Heitman J."/>
        </authorList>
    </citation>
    <scope>NUCLEOTIDE SEQUENCE</scope>
    <source>
        <strain evidence="17">CBS 10117</strain>
    </source>
</reference>
<keyword evidence="18" id="KW-1185">Reference proteome</keyword>
<reference evidence="17" key="2">
    <citation type="submission" date="2013-07" db="EMBL/GenBank/DDBJ databases">
        <authorList>
            <consortium name="The Broad Institute Genome Sequencing Platform"/>
            <person name="Cuomo C."/>
            <person name="Litvintseva A."/>
            <person name="Chen Y."/>
            <person name="Heitman J."/>
            <person name="Sun S."/>
            <person name="Springer D."/>
            <person name="Dromer F."/>
            <person name="Young S.K."/>
            <person name="Zeng Q."/>
            <person name="Gargeya S."/>
            <person name="Fitzgerald M."/>
            <person name="Abouelleil A."/>
            <person name="Alvarado L."/>
            <person name="Berlin A.M."/>
            <person name="Chapman S.B."/>
            <person name="Dewar J."/>
            <person name="Goldberg J."/>
            <person name="Griggs A."/>
            <person name="Gujja S."/>
            <person name="Hansen M."/>
            <person name="Howarth C."/>
            <person name="Imamovic A."/>
            <person name="Larimer J."/>
            <person name="McCowan C."/>
            <person name="Murphy C."/>
            <person name="Pearson M."/>
            <person name="Priest M."/>
            <person name="Roberts A."/>
            <person name="Saif S."/>
            <person name="Shea T."/>
            <person name="Sykes S."/>
            <person name="Wortman J."/>
            <person name="Nusbaum C."/>
            <person name="Birren B."/>
        </authorList>
    </citation>
    <scope>NUCLEOTIDE SEQUENCE</scope>
    <source>
        <strain evidence="17">CBS 10117</strain>
    </source>
</reference>
<evidence type="ECO:0000256" key="2">
    <source>
        <dbReference type="ARBA" id="ARBA00008644"/>
    </source>
</evidence>
<dbReference type="PANTHER" id="PTHR11246:SF5">
    <property type="entry name" value="PRE-MRNA-SPLICING FACTOR SYF1"/>
    <property type="match status" value="1"/>
</dbReference>
<dbReference type="InterPro" id="IPR003107">
    <property type="entry name" value="HAT"/>
</dbReference>
<dbReference type="VEuPathDB" id="FungiDB:I303_07391"/>
<comment type="subcellular location">
    <subcellularLocation>
        <location evidence="1">Nucleus</location>
    </subcellularLocation>
</comment>
<dbReference type="AlphaFoldDB" id="A0A1A5ZXU6"/>
<feature type="domain" description="Pre-mRNA-splicing factor Syf1-like N-terminal HAT-repeats" evidence="15">
    <location>
        <begin position="176"/>
        <end position="265"/>
    </location>
</feature>
<dbReference type="InterPro" id="IPR055430">
    <property type="entry name" value="HAT_Syf1_CNRKL1_C"/>
</dbReference>
<dbReference type="KEGG" id="kdj:28971090"/>
<dbReference type="FunFam" id="1.25.40.10:FF:000023">
    <property type="entry name" value="Pre-mRNA-splicing factor SYF1"/>
    <property type="match status" value="1"/>
</dbReference>
<dbReference type="STRING" id="1296121.A0A1A5ZXU6"/>
<evidence type="ECO:0000256" key="5">
    <source>
        <dbReference type="ARBA" id="ARBA00022728"/>
    </source>
</evidence>
<feature type="region of interest" description="Disordered" evidence="12">
    <location>
        <begin position="388"/>
        <end position="409"/>
    </location>
</feature>
<accession>A0A1A5ZXU6</accession>
<evidence type="ECO:0000313" key="16">
    <source>
        <dbReference type="EMBL" id="OBR82629.1"/>
    </source>
</evidence>
<dbReference type="Pfam" id="PF23231">
    <property type="entry name" value="HAT_Syf1_CNRKL1_C"/>
    <property type="match status" value="1"/>
</dbReference>
<feature type="domain" description="Pre-mRNA-splicing factor Syf1/CRNKL1-like C-terminal HAT-repeats" evidence="14">
    <location>
        <begin position="571"/>
        <end position="971"/>
    </location>
</feature>
<dbReference type="InterPro" id="IPR045075">
    <property type="entry name" value="Syf1-like"/>
</dbReference>
<evidence type="ECO:0000256" key="4">
    <source>
        <dbReference type="ARBA" id="ARBA00022664"/>
    </source>
</evidence>
<dbReference type="GO" id="GO:0071014">
    <property type="term" value="C:post-mRNA release spliceosomal complex"/>
    <property type="evidence" value="ECO:0007669"/>
    <property type="project" value="TreeGrafter"/>
</dbReference>
<evidence type="ECO:0000259" key="15">
    <source>
        <dbReference type="Pfam" id="PF23233"/>
    </source>
</evidence>
<evidence type="ECO:0000259" key="13">
    <source>
        <dbReference type="Pfam" id="PF23220"/>
    </source>
</evidence>
<dbReference type="GO" id="GO:0000974">
    <property type="term" value="C:Prp19 complex"/>
    <property type="evidence" value="ECO:0007669"/>
    <property type="project" value="TreeGrafter"/>
</dbReference>
<keyword evidence="5" id="KW-0747">Spliceosome</keyword>
<feature type="region of interest" description="Disordered" evidence="12">
    <location>
        <begin position="995"/>
        <end position="1025"/>
    </location>
</feature>
<dbReference type="EMBL" id="CP144540">
    <property type="protein sequence ID" value="WWC65661.1"/>
    <property type="molecule type" value="Genomic_DNA"/>
</dbReference>
<comment type="subunit">
    <text evidence="3">Associated with the spliceosome.</text>
</comment>
<dbReference type="Gene3D" id="1.25.40.10">
    <property type="entry name" value="Tetratricopeptide repeat domain"/>
    <property type="match status" value="3"/>
</dbReference>
<evidence type="ECO:0000313" key="18">
    <source>
        <dbReference type="Proteomes" id="UP000078595"/>
    </source>
</evidence>
<dbReference type="SMART" id="SM00028">
    <property type="entry name" value="TPR"/>
    <property type="match status" value="3"/>
</dbReference>
<keyword evidence="7" id="KW-0508">mRNA splicing</keyword>
<evidence type="ECO:0000313" key="17">
    <source>
        <dbReference type="EMBL" id="WWC65661.1"/>
    </source>
</evidence>
<dbReference type="RefSeq" id="XP_018260471.1">
    <property type="nucleotide sequence ID" value="XM_018410661.1"/>
</dbReference>
<evidence type="ECO:0000256" key="9">
    <source>
        <dbReference type="ARBA" id="ARBA00037272"/>
    </source>
</evidence>
<comment type="function">
    <text evidence="9">Involved in pre-mRNA splicing and cell cycle progression.</text>
</comment>
<dbReference type="SUPFAM" id="SSF48452">
    <property type="entry name" value="TPR-like"/>
    <property type="match status" value="3"/>
</dbReference>
<dbReference type="InterPro" id="IPR019734">
    <property type="entry name" value="TPR_rpt"/>
</dbReference>
<dbReference type="GO" id="GO:0000349">
    <property type="term" value="P:generation of catalytic spliceosome for first transesterification step"/>
    <property type="evidence" value="ECO:0007669"/>
    <property type="project" value="TreeGrafter"/>
</dbReference>
<organism evidence="16">
    <name type="scientific">Kwoniella dejecticola CBS 10117</name>
    <dbReference type="NCBI Taxonomy" id="1296121"/>
    <lineage>
        <taxon>Eukaryota</taxon>
        <taxon>Fungi</taxon>
        <taxon>Dikarya</taxon>
        <taxon>Basidiomycota</taxon>
        <taxon>Agaricomycotina</taxon>
        <taxon>Tremellomycetes</taxon>
        <taxon>Tremellales</taxon>
        <taxon>Cryptococcaceae</taxon>
        <taxon>Kwoniella</taxon>
    </lineage>
</organism>
<dbReference type="FunFam" id="1.25.40.10:FF:000137">
    <property type="entry name" value="Pre-mRNA-splicing factor syf1"/>
    <property type="match status" value="1"/>
</dbReference>
<keyword evidence="6" id="KW-0677">Repeat</keyword>
<evidence type="ECO:0000256" key="1">
    <source>
        <dbReference type="ARBA" id="ARBA00004123"/>
    </source>
</evidence>
<dbReference type="Pfam" id="PF23233">
    <property type="entry name" value="HAT_Syf1_CNRKL1_N"/>
    <property type="match status" value="1"/>
</dbReference>
<feature type="domain" description="Pre-mRNA-splicing factor SYF1 central HAT repeats" evidence="13">
    <location>
        <begin position="411"/>
        <end position="569"/>
    </location>
</feature>
<dbReference type="GeneID" id="28971090"/>
<evidence type="ECO:0000256" key="12">
    <source>
        <dbReference type="SAM" id="MobiDB-lite"/>
    </source>
</evidence>
<keyword evidence="8" id="KW-0539">Nucleus</keyword>
<name>A0A1A5ZXU6_9TREE</name>
<evidence type="ECO:0000259" key="14">
    <source>
        <dbReference type="Pfam" id="PF23231"/>
    </source>
</evidence>
<gene>
    <name evidence="16" type="ORF">I303_07391</name>
    <name evidence="17" type="ORF">I303_108282</name>
</gene>
<keyword evidence="4" id="KW-0507">mRNA processing</keyword>
<proteinExistence type="inferred from homology"/>
<evidence type="ECO:0000256" key="6">
    <source>
        <dbReference type="ARBA" id="ARBA00022737"/>
    </source>
</evidence>
<dbReference type="EMBL" id="KI894035">
    <property type="protein sequence ID" value="OBR82629.1"/>
    <property type="molecule type" value="Genomic_DNA"/>
</dbReference>
<protein>
    <recommendedName>
        <fullName evidence="10">Pre-mRNA-splicing factor SYF1</fullName>
    </recommendedName>
    <alternativeName>
        <fullName evidence="11">Pre-mRNA-splicing factor syf1</fullName>
    </alternativeName>
</protein>
<evidence type="ECO:0000256" key="10">
    <source>
        <dbReference type="ARBA" id="ARBA00039472"/>
    </source>
</evidence>